<gene>
    <name evidence="4" type="ORF">AKJ09_11131</name>
</gene>
<evidence type="ECO:0000256" key="3">
    <source>
        <dbReference type="RuleBase" id="RU362118"/>
    </source>
</evidence>
<dbReference type="Proteomes" id="UP000064967">
    <property type="component" value="Chromosome"/>
</dbReference>
<dbReference type="PANTHER" id="PTHR43379:SF1">
    <property type="entry name" value="CYSTATHIONINE GAMMA-SYNTHASE 1, CHLOROPLASTIC-RELATED"/>
    <property type="match status" value="1"/>
</dbReference>
<keyword evidence="2 3" id="KW-0663">Pyridoxal phosphate</keyword>
<dbReference type="InterPro" id="IPR000277">
    <property type="entry name" value="Cys/Met-Metab_PyrdxlP-dep_enz"/>
</dbReference>
<comment type="cofactor">
    <cofactor evidence="1 3">
        <name>pyridoxal 5'-phosphate</name>
        <dbReference type="ChEBI" id="CHEBI:597326"/>
    </cofactor>
</comment>
<protein>
    <submittedName>
        <fullName evidence="4">Cystathionine gamma-lyase</fullName>
    </submittedName>
</protein>
<accession>A0A0K1QFG9</accession>
<dbReference type="PANTHER" id="PTHR43379">
    <property type="entry name" value="CYSTATHIONINE GAMMA-SYNTHASE"/>
    <property type="match status" value="1"/>
</dbReference>
<keyword evidence="5" id="KW-1185">Reference proteome</keyword>
<evidence type="ECO:0000256" key="1">
    <source>
        <dbReference type="ARBA" id="ARBA00001933"/>
    </source>
</evidence>
<dbReference type="GO" id="GO:0016829">
    <property type="term" value="F:lyase activity"/>
    <property type="evidence" value="ECO:0007669"/>
    <property type="project" value="UniProtKB-KW"/>
</dbReference>
<keyword evidence="4" id="KW-0456">Lyase</keyword>
<dbReference type="InterPro" id="IPR015421">
    <property type="entry name" value="PyrdxlP-dep_Trfase_major"/>
</dbReference>
<dbReference type="InterPro" id="IPR015424">
    <property type="entry name" value="PyrdxlP-dep_Trfase"/>
</dbReference>
<reference evidence="4 5" key="1">
    <citation type="submission" date="2015-08" db="EMBL/GenBank/DDBJ databases">
        <authorList>
            <person name="Babu N.S."/>
            <person name="Beckwith C.J."/>
            <person name="Beseler K.G."/>
            <person name="Brison A."/>
            <person name="Carone J.V."/>
            <person name="Caskin T.P."/>
            <person name="Diamond M."/>
            <person name="Durham M.E."/>
            <person name="Foxe J.M."/>
            <person name="Go M."/>
            <person name="Henderson B.A."/>
            <person name="Jones I.B."/>
            <person name="McGettigan J.A."/>
            <person name="Micheletti S.J."/>
            <person name="Nasrallah M.E."/>
            <person name="Ortiz D."/>
            <person name="Piller C.R."/>
            <person name="Privatt S.R."/>
            <person name="Schneider S.L."/>
            <person name="Sharp S."/>
            <person name="Smith T.C."/>
            <person name="Stanton J.D."/>
            <person name="Ullery H.E."/>
            <person name="Wilson R.J."/>
            <person name="Serrano M.G."/>
            <person name="Buck G."/>
            <person name="Lee V."/>
            <person name="Wang Y."/>
            <person name="Carvalho R."/>
            <person name="Voegtly L."/>
            <person name="Shi R."/>
            <person name="Duckworth R."/>
            <person name="Johnson A."/>
            <person name="Loviza R."/>
            <person name="Walstead R."/>
            <person name="Shah Z."/>
            <person name="Kiflezghi M."/>
            <person name="Wade K."/>
            <person name="Ball S.L."/>
            <person name="Bradley K.W."/>
            <person name="Asai D.J."/>
            <person name="Bowman C.A."/>
            <person name="Russell D.A."/>
            <person name="Pope W.H."/>
            <person name="Jacobs-Sera D."/>
            <person name="Hendrix R.W."/>
            <person name="Hatfull G.F."/>
        </authorList>
    </citation>
    <scope>NUCLEOTIDE SEQUENCE [LARGE SCALE GENOMIC DNA]</scope>
    <source>
        <strain evidence="4 5">DSM 27648</strain>
    </source>
</reference>
<dbReference type="KEGG" id="llu:AKJ09_11131"/>
<dbReference type="GO" id="GO:0003962">
    <property type="term" value="F:cystathionine gamma-synthase activity"/>
    <property type="evidence" value="ECO:0007669"/>
    <property type="project" value="InterPro"/>
</dbReference>
<dbReference type="GO" id="GO:0009086">
    <property type="term" value="P:methionine biosynthetic process"/>
    <property type="evidence" value="ECO:0007669"/>
    <property type="project" value="InterPro"/>
</dbReference>
<dbReference type="EMBL" id="CP012333">
    <property type="protein sequence ID" value="AKV04468.1"/>
    <property type="molecule type" value="Genomic_DNA"/>
</dbReference>
<dbReference type="Gene3D" id="3.40.640.10">
    <property type="entry name" value="Type I PLP-dependent aspartate aminotransferase-like (Major domain)"/>
    <property type="match status" value="1"/>
</dbReference>
<dbReference type="SUPFAM" id="SSF53383">
    <property type="entry name" value="PLP-dependent transferases"/>
    <property type="match status" value="1"/>
</dbReference>
<organism evidence="4 5">
    <name type="scientific">Labilithrix luteola</name>
    <dbReference type="NCBI Taxonomy" id="1391654"/>
    <lineage>
        <taxon>Bacteria</taxon>
        <taxon>Pseudomonadati</taxon>
        <taxon>Myxococcota</taxon>
        <taxon>Polyangia</taxon>
        <taxon>Polyangiales</taxon>
        <taxon>Labilitrichaceae</taxon>
        <taxon>Labilithrix</taxon>
    </lineage>
</organism>
<dbReference type="InterPro" id="IPR044639">
    <property type="entry name" value="CGS1/2"/>
</dbReference>
<dbReference type="Pfam" id="PF01053">
    <property type="entry name" value="Cys_Met_Meta_PP"/>
    <property type="match status" value="1"/>
</dbReference>
<evidence type="ECO:0000313" key="4">
    <source>
        <dbReference type="EMBL" id="AKV04468.1"/>
    </source>
</evidence>
<dbReference type="GO" id="GO:0030170">
    <property type="term" value="F:pyridoxal phosphate binding"/>
    <property type="evidence" value="ECO:0007669"/>
    <property type="project" value="InterPro"/>
</dbReference>
<comment type="similarity">
    <text evidence="3">Belongs to the trans-sulfuration enzymes family.</text>
</comment>
<name>A0A0K1QFG9_9BACT</name>
<sequence length="116" mass="12324">MTMNTRGLSTRCIHAGDALDSRGAIHTPRYAHSTFAFPNTQAVLDVVEGRATGNLYTRYGLNPTLRSVEEKLASIEGGESAWVFGSGMAAESAAFLSYCKAGDHISADTAISPVAW</sequence>
<proteinExistence type="inferred from homology"/>
<evidence type="ECO:0000313" key="5">
    <source>
        <dbReference type="Proteomes" id="UP000064967"/>
    </source>
</evidence>
<dbReference type="AlphaFoldDB" id="A0A0K1QFG9"/>
<dbReference type="GO" id="GO:0019346">
    <property type="term" value="P:transsulfuration"/>
    <property type="evidence" value="ECO:0007669"/>
    <property type="project" value="InterPro"/>
</dbReference>
<dbReference type="RefSeq" id="WP_205634008.1">
    <property type="nucleotide sequence ID" value="NZ_CP012333.1"/>
</dbReference>
<dbReference type="STRING" id="1391654.AKJ09_11131"/>
<evidence type="ECO:0000256" key="2">
    <source>
        <dbReference type="ARBA" id="ARBA00022898"/>
    </source>
</evidence>